<keyword evidence="2" id="KW-1185">Reference proteome</keyword>
<name>A0A1Q5PEA5_9BACT</name>
<dbReference type="AlphaFoldDB" id="A0A1Q5PEA5"/>
<sequence length="74" mass="7959">MILYFVSFVLSHKVFRSKFLIDFSQLRWLSSAPASRVLEMTGEVVSTAPLLGQGGAGVVGFDTAELPPLFLGVG</sequence>
<accession>A0A1Q5PEA5</accession>
<organism evidence="1 2">
    <name type="scientific">Pontibacter flavimaris</name>
    <dbReference type="NCBI Taxonomy" id="1797110"/>
    <lineage>
        <taxon>Bacteria</taxon>
        <taxon>Pseudomonadati</taxon>
        <taxon>Bacteroidota</taxon>
        <taxon>Cytophagia</taxon>
        <taxon>Cytophagales</taxon>
        <taxon>Hymenobacteraceae</taxon>
        <taxon>Pontibacter</taxon>
    </lineage>
</organism>
<reference evidence="1 2" key="1">
    <citation type="submission" date="2016-03" db="EMBL/GenBank/DDBJ databases">
        <title>Genome sequence of Pontibacter sp. nov., of the family cytophagaceae, isolated from marine sediment of the Yellow Sea, China.</title>
        <authorList>
            <person name="Zhang G."/>
            <person name="Zhang R."/>
        </authorList>
    </citation>
    <scope>NUCLEOTIDE SEQUENCE [LARGE SCALE GENOMIC DNA]</scope>
    <source>
        <strain evidence="1 2">S10-8</strain>
    </source>
</reference>
<evidence type="ECO:0000313" key="1">
    <source>
        <dbReference type="EMBL" id="OKL40513.1"/>
    </source>
</evidence>
<gene>
    <name evidence="1" type="ORF">A3841_19695</name>
</gene>
<evidence type="ECO:0000313" key="2">
    <source>
        <dbReference type="Proteomes" id="UP000186551"/>
    </source>
</evidence>
<proteinExistence type="predicted"/>
<dbReference type="EMBL" id="LVWA01000005">
    <property type="protein sequence ID" value="OKL40513.1"/>
    <property type="molecule type" value="Genomic_DNA"/>
</dbReference>
<comment type="caution">
    <text evidence="1">The sequence shown here is derived from an EMBL/GenBank/DDBJ whole genome shotgun (WGS) entry which is preliminary data.</text>
</comment>
<dbReference type="Proteomes" id="UP000186551">
    <property type="component" value="Unassembled WGS sequence"/>
</dbReference>
<protein>
    <submittedName>
        <fullName evidence="1">Uncharacterized protein</fullName>
    </submittedName>
</protein>